<feature type="compositionally biased region" description="Polar residues" evidence="1">
    <location>
        <begin position="121"/>
        <end position="134"/>
    </location>
</feature>
<feature type="region of interest" description="Disordered" evidence="1">
    <location>
        <begin position="121"/>
        <end position="158"/>
    </location>
</feature>
<name>A0AAU9WV43_9CNID</name>
<evidence type="ECO:0000256" key="2">
    <source>
        <dbReference type="SAM" id="Phobius"/>
    </source>
</evidence>
<feature type="transmembrane region" description="Helical" evidence="2">
    <location>
        <begin position="28"/>
        <end position="47"/>
    </location>
</feature>
<keyword evidence="2" id="KW-0812">Transmembrane</keyword>
<dbReference type="AlphaFoldDB" id="A0AAU9WV43"/>
<gene>
    <name evidence="3" type="ORF">PMEA_00012688</name>
</gene>
<reference evidence="3 4" key="1">
    <citation type="submission" date="2022-05" db="EMBL/GenBank/DDBJ databases">
        <authorList>
            <consortium name="Genoscope - CEA"/>
            <person name="William W."/>
        </authorList>
    </citation>
    <scope>NUCLEOTIDE SEQUENCE [LARGE SCALE GENOMIC DNA]</scope>
</reference>
<proteinExistence type="predicted"/>
<evidence type="ECO:0000256" key="1">
    <source>
        <dbReference type="SAM" id="MobiDB-lite"/>
    </source>
</evidence>
<dbReference type="GO" id="GO:0006487">
    <property type="term" value="P:protein N-linked glycosylation"/>
    <property type="evidence" value="ECO:0007669"/>
    <property type="project" value="TreeGrafter"/>
</dbReference>
<accession>A0AAU9WV43</accession>
<evidence type="ECO:0008006" key="5">
    <source>
        <dbReference type="Google" id="ProtNLM"/>
    </source>
</evidence>
<dbReference type="GO" id="GO:0046921">
    <property type="term" value="F:alpha-(1-&gt;6)-fucosyltransferase activity"/>
    <property type="evidence" value="ECO:0007669"/>
    <property type="project" value="TreeGrafter"/>
</dbReference>
<organism evidence="3 4">
    <name type="scientific">Pocillopora meandrina</name>
    <dbReference type="NCBI Taxonomy" id="46732"/>
    <lineage>
        <taxon>Eukaryota</taxon>
        <taxon>Metazoa</taxon>
        <taxon>Cnidaria</taxon>
        <taxon>Anthozoa</taxon>
        <taxon>Hexacorallia</taxon>
        <taxon>Scleractinia</taxon>
        <taxon>Astrocoeniina</taxon>
        <taxon>Pocilloporidae</taxon>
        <taxon>Pocillopora</taxon>
    </lineage>
</organism>
<keyword evidence="4" id="KW-1185">Reference proteome</keyword>
<protein>
    <recommendedName>
        <fullName evidence="5">Peptide-O-fucosyltransferase</fullName>
    </recommendedName>
</protein>
<sequence>FRKVNLNELVLVRQHKILRSSWTCHRELLLFLALVLIALGILAYYFGTTQYFTVQGQFVNLNADTVIQYFSSSENREEDGRSSKPVVVETKINLKTTLPSQMKNINNTIISSDMANSFSTESSKQTKVHINSKASVKLSPPTGKRKSSKSEQTAPELKNESFFSSMKDLFIPTKRSKAKLSKIESFQRKGHVIPRSSNLPTKSMKSTVRKVQGTLREMKNIKYSDLQRKSSTAPSPLPRTKFNFDSWYRKQTIEICGSGWQDKYRELHDDILSRRRQENYLVYLCPGTRQGCCGYGNRLRAVASLFYLSVLTDRAFLIDWRAPEPIENHLTPRNIQWNYSEPIDICTGLQIRKHYWGSTKTDVREAEGYIIQEPKHFKKWFTSTDLKQFFDWPVEEITTIWYFAEGGIKNNPFLMKRAKDLGITPLISNTPKFNLIGCAFDFLFSKSEALERKLNEMRAQLQLDKGPVIGVHIRTGDDQFDYFSSENVRTWNARNVSKFFECATKVENELFLNETDGREKVRWFLSTDNEQVRTLVQEIYPHKVVATNLTILHLDILFNTTIFNFTAQCNYTDETNTTLVCYNVEILNVTAYCLNRTKYNFTQEIENNSTIYGTGMATEGIIAMLVDHFLLAESDFLVLCDSSFGSTAVGLGMRNTDSYILADRGCVDFATAQKDTRLRFFGRRRR</sequence>
<dbReference type="Proteomes" id="UP001159428">
    <property type="component" value="Unassembled WGS sequence"/>
</dbReference>
<keyword evidence="2" id="KW-1133">Transmembrane helix</keyword>
<keyword evidence="2" id="KW-0472">Membrane</keyword>
<evidence type="ECO:0000313" key="4">
    <source>
        <dbReference type="Proteomes" id="UP001159428"/>
    </source>
</evidence>
<comment type="caution">
    <text evidence="3">The sequence shown here is derived from an EMBL/GenBank/DDBJ whole genome shotgun (WGS) entry which is preliminary data.</text>
</comment>
<dbReference type="PANTHER" id="PTHR13132">
    <property type="entry name" value="ALPHA- 1,6 -FUCOSYLTRANSFERASE"/>
    <property type="match status" value="1"/>
</dbReference>
<evidence type="ECO:0000313" key="3">
    <source>
        <dbReference type="EMBL" id="CAH3126697.1"/>
    </source>
</evidence>
<dbReference type="Gene3D" id="3.40.50.11350">
    <property type="match status" value="1"/>
</dbReference>
<feature type="non-terminal residue" evidence="3">
    <location>
        <position position="1"/>
    </location>
</feature>
<dbReference type="EMBL" id="CALNXJ010000022">
    <property type="protein sequence ID" value="CAH3126697.1"/>
    <property type="molecule type" value="Genomic_DNA"/>
</dbReference>
<dbReference type="PANTHER" id="PTHR13132:SF29">
    <property type="entry name" value="ALPHA-(1,6)-FUCOSYLTRANSFERASE"/>
    <property type="match status" value="1"/>
</dbReference>